<reference evidence="3 4" key="1">
    <citation type="submission" date="2014-10" db="EMBL/GenBank/DDBJ databases">
        <authorList>
            <person name="Seo M.-J."/>
            <person name="Seok Y.J."/>
            <person name="Cha I.-T."/>
        </authorList>
    </citation>
    <scope>NUCLEOTIDE SEQUENCE [LARGE SCALE GENOMIC DNA]</scope>
    <source>
        <strain evidence="3 4">NEU</strain>
    </source>
</reference>
<name>A0A1S2N735_9BURK</name>
<keyword evidence="1" id="KW-0732">Signal</keyword>
<dbReference type="AlphaFoldDB" id="A0A1S2N735"/>
<evidence type="ECO:0000256" key="1">
    <source>
        <dbReference type="SAM" id="SignalP"/>
    </source>
</evidence>
<evidence type="ECO:0000313" key="4">
    <source>
        <dbReference type="Proteomes" id="UP000180246"/>
    </source>
</evidence>
<dbReference type="InterPro" id="IPR024311">
    <property type="entry name" value="Lipocalin-like"/>
</dbReference>
<dbReference type="Proteomes" id="UP000180246">
    <property type="component" value="Unassembled WGS sequence"/>
</dbReference>
<comment type="caution">
    <text evidence="3">The sequence shown here is derived from an EMBL/GenBank/DDBJ whole genome shotgun (WGS) entry which is preliminary data.</text>
</comment>
<feature type="domain" description="Lipocalin-like" evidence="2">
    <location>
        <begin position="31"/>
        <end position="145"/>
    </location>
</feature>
<dbReference type="RefSeq" id="WP_071361414.1">
    <property type="nucleotide sequence ID" value="NZ_JRYB01000001.1"/>
</dbReference>
<gene>
    <name evidence="3" type="ORF">LO55_2124</name>
</gene>
<evidence type="ECO:0000313" key="3">
    <source>
        <dbReference type="EMBL" id="OIJ40112.1"/>
    </source>
</evidence>
<accession>A0A1S2N735</accession>
<dbReference type="Pfam" id="PF13924">
    <property type="entry name" value="Lipocalin_5"/>
    <property type="match status" value="1"/>
</dbReference>
<evidence type="ECO:0000259" key="2">
    <source>
        <dbReference type="Pfam" id="PF13924"/>
    </source>
</evidence>
<dbReference type="EMBL" id="JRYB01000001">
    <property type="protein sequence ID" value="OIJ40112.1"/>
    <property type="molecule type" value="Genomic_DNA"/>
</dbReference>
<protein>
    <submittedName>
        <fullName evidence="3">Lipocalin-like domain protein</fullName>
    </submittedName>
</protein>
<proteinExistence type="predicted"/>
<sequence>MRMLKLALPILLAAQCCTAIAEERSPNQILGTWRMVTAQIDPDGKNLPAYGDKPNGLLVFTEDMHFIEVLTDANMPKFASNVRGEGTAEENRAAMAGSIGFFGTYTVDKEGVFSGNRVEASTFPNWIGQVRTRRELRLVVEGDRMTENFQRPDGTRIRIIWQRVQDVAIDRPVPAIR</sequence>
<feature type="chain" id="PRO_5010280526" evidence="1">
    <location>
        <begin position="22"/>
        <end position="177"/>
    </location>
</feature>
<feature type="signal peptide" evidence="1">
    <location>
        <begin position="1"/>
        <end position="21"/>
    </location>
</feature>
<organism evidence="3 4">
    <name type="scientific">Massilia timonae</name>
    <dbReference type="NCBI Taxonomy" id="47229"/>
    <lineage>
        <taxon>Bacteria</taxon>
        <taxon>Pseudomonadati</taxon>
        <taxon>Pseudomonadota</taxon>
        <taxon>Betaproteobacteria</taxon>
        <taxon>Burkholderiales</taxon>
        <taxon>Oxalobacteraceae</taxon>
        <taxon>Telluria group</taxon>
        <taxon>Massilia</taxon>
    </lineage>
</organism>